<keyword evidence="6" id="KW-0808">Transferase</keyword>
<name>A0A244CMH7_PSEDV</name>
<keyword evidence="5" id="KW-0597">Phosphoprotein</keyword>
<dbReference type="GO" id="GO:0005886">
    <property type="term" value="C:plasma membrane"/>
    <property type="evidence" value="ECO:0007669"/>
    <property type="project" value="UniProtKB-SubCell"/>
</dbReference>
<evidence type="ECO:0000256" key="10">
    <source>
        <dbReference type="ARBA" id="ARBA00022840"/>
    </source>
</evidence>
<dbReference type="PANTHER" id="PTHR45528:SF1">
    <property type="entry name" value="SENSOR HISTIDINE KINASE CPXA"/>
    <property type="match status" value="1"/>
</dbReference>
<organism evidence="16 17">
    <name type="scientific">Pseudoalteromonas ulvae</name>
    <dbReference type="NCBI Taxonomy" id="107327"/>
    <lineage>
        <taxon>Bacteria</taxon>
        <taxon>Pseudomonadati</taxon>
        <taxon>Pseudomonadota</taxon>
        <taxon>Gammaproteobacteria</taxon>
        <taxon>Alteromonadales</taxon>
        <taxon>Pseudoalteromonadaceae</taxon>
        <taxon>Pseudoalteromonas</taxon>
    </lineage>
</organism>
<dbReference type="SMART" id="SM00388">
    <property type="entry name" value="HisKA"/>
    <property type="match status" value="1"/>
</dbReference>
<feature type="transmembrane region" description="Helical" evidence="14">
    <location>
        <begin position="134"/>
        <end position="154"/>
    </location>
</feature>
<dbReference type="InterPro" id="IPR036890">
    <property type="entry name" value="HATPase_C_sf"/>
</dbReference>
<evidence type="ECO:0000256" key="2">
    <source>
        <dbReference type="ARBA" id="ARBA00004651"/>
    </source>
</evidence>
<evidence type="ECO:0000256" key="14">
    <source>
        <dbReference type="SAM" id="Phobius"/>
    </source>
</evidence>
<evidence type="ECO:0000256" key="8">
    <source>
        <dbReference type="ARBA" id="ARBA00022741"/>
    </source>
</evidence>
<keyword evidence="10" id="KW-0067">ATP-binding</keyword>
<evidence type="ECO:0000256" key="13">
    <source>
        <dbReference type="ARBA" id="ARBA00023136"/>
    </source>
</evidence>
<keyword evidence="8" id="KW-0547">Nucleotide-binding</keyword>
<feature type="domain" description="Signal transduction histidine kinase dimerisation/phosphoacceptor" evidence="15">
    <location>
        <begin position="218"/>
        <end position="284"/>
    </location>
</feature>
<comment type="caution">
    <text evidence="16">The sequence shown here is derived from an EMBL/GenBank/DDBJ whole genome shotgun (WGS) entry which is preliminary data.</text>
</comment>
<dbReference type="InterPro" id="IPR050398">
    <property type="entry name" value="HssS/ArlS-like"/>
</dbReference>
<dbReference type="InterPro" id="IPR003661">
    <property type="entry name" value="HisK_dim/P_dom"/>
</dbReference>
<dbReference type="SUPFAM" id="SSF47384">
    <property type="entry name" value="Homodimeric domain of signal transducing histidine kinase"/>
    <property type="match status" value="1"/>
</dbReference>
<evidence type="ECO:0000256" key="11">
    <source>
        <dbReference type="ARBA" id="ARBA00022989"/>
    </source>
</evidence>
<accession>A0A244CMH7</accession>
<keyword evidence="11 14" id="KW-1133">Transmembrane helix</keyword>
<gene>
    <name evidence="16" type="ORF">B1199_17265</name>
</gene>
<evidence type="ECO:0000256" key="1">
    <source>
        <dbReference type="ARBA" id="ARBA00000085"/>
    </source>
</evidence>
<dbReference type="InterPro" id="IPR036097">
    <property type="entry name" value="HisK_dim/P_sf"/>
</dbReference>
<evidence type="ECO:0000256" key="6">
    <source>
        <dbReference type="ARBA" id="ARBA00022679"/>
    </source>
</evidence>
<keyword evidence="17" id="KW-1185">Reference proteome</keyword>
<dbReference type="GO" id="GO:0000155">
    <property type="term" value="F:phosphorelay sensor kinase activity"/>
    <property type="evidence" value="ECO:0007669"/>
    <property type="project" value="InterPro"/>
</dbReference>
<protein>
    <recommendedName>
        <fullName evidence="3">histidine kinase</fullName>
        <ecNumber evidence="3">2.7.13.3</ecNumber>
    </recommendedName>
</protein>
<evidence type="ECO:0000256" key="7">
    <source>
        <dbReference type="ARBA" id="ARBA00022692"/>
    </source>
</evidence>
<keyword evidence="7 14" id="KW-0812">Transmembrane</keyword>
<evidence type="ECO:0000259" key="15">
    <source>
        <dbReference type="SMART" id="SM00388"/>
    </source>
</evidence>
<evidence type="ECO:0000256" key="9">
    <source>
        <dbReference type="ARBA" id="ARBA00022777"/>
    </source>
</evidence>
<sequence>MTEQTSFLRFLKLQLAGIFIVMSLIVVCLLTYSHYIGLDDSTDYYIQYEAETLSEAYQPNDEIIEFDPQVKEYYFSAKALPDALQSFMPLPINTVHLIELNSHLVYILPYKTHKNAPVFYVLHYFDIDTQLSDFNRLAIISLVILLGFFIYLNYLGRRLASQFGTFTPWIKQLATHSTPLPLPKNVAFDELLAPLNLLNQIKQENADLLLQQQQAVEQKTLFLQFLAHELRTPIAIQQAALSRLAQLDDIEEEVWQTFCKVEMATEKMKQLSQRLLLLWQSTPLESCLVDVQASIKHSLTTLSQRESSLVIIYDQPMQLTNLNVNPELWQLLIDNILQNAAKYSLDGQVNIRLSDAQICFSNQIAAPIKPVQGAAKTESFGVGLFIIKQVCQQLAITLNISQSNHYYRVSLNFV</sequence>
<evidence type="ECO:0000256" key="5">
    <source>
        <dbReference type="ARBA" id="ARBA00022553"/>
    </source>
</evidence>
<proteinExistence type="predicted"/>
<evidence type="ECO:0000256" key="3">
    <source>
        <dbReference type="ARBA" id="ARBA00012438"/>
    </source>
</evidence>
<dbReference type="OrthoDB" id="9121563at2"/>
<keyword evidence="12" id="KW-0902">Two-component regulatory system</keyword>
<evidence type="ECO:0000313" key="17">
    <source>
        <dbReference type="Proteomes" id="UP000194841"/>
    </source>
</evidence>
<dbReference type="EC" id="2.7.13.3" evidence="3"/>
<dbReference type="GO" id="GO:0005524">
    <property type="term" value="F:ATP binding"/>
    <property type="evidence" value="ECO:0007669"/>
    <property type="project" value="UniProtKB-KW"/>
</dbReference>
<keyword evidence="9" id="KW-0418">Kinase</keyword>
<dbReference type="EMBL" id="MWPV01000006">
    <property type="protein sequence ID" value="OUL56419.1"/>
    <property type="molecule type" value="Genomic_DNA"/>
</dbReference>
<dbReference type="RefSeq" id="WP_086745392.1">
    <property type="nucleotide sequence ID" value="NZ_MWPV01000006.1"/>
</dbReference>
<evidence type="ECO:0000256" key="4">
    <source>
        <dbReference type="ARBA" id="ARBA00022475"/>
    </source>
</evidence>
<reference evidence="16 17" key="1">
    <citation type="submission" date="2017-02" db="EMBL/GenBank/DDBJ databases">
        <title>Pseudoalteromonas ulvae TC14 Genome.</title>
        <authorList>
            <person name="Molmeret M."/>
        </authorList>
    </citation>
    <scope>NUCLEOTIDE SEQUENCE [LARGE SCALE GENOMIC DNA]</scope>
    <source>
        <strain evidence="16">TC14</strain>
    </source>
</reference>
<dbReference type="Proteomes" id="UP000194841">
    <property type="component" value="Unassembled WGS sequence"/>
</dbReference>
<dbReference type="Gene3D" id="1.10.287.130">
    <property type="match status" value="1"/>
</dbReference>
<evidence type="ECO:0000313" key="16">
    <source>
        <dbReference type="EMBL" id="OUL56419.1"/>
    </source>
</evidence>
<dbReference type="AlphaFoldDB" id="A0A244CMH7"/>
<feature type="transmembrane region" description="Helical" evidence="14">
    <location>
        <begin position="12"/>
        <end position="35"/>
    </location>
</feature>
<keyword evidence="13 14" id="KW-0472">Membrane</keyword>
<comment type="catalytic activity">
    <reaction evidence="1">
        <text>ATP + protein L-histidine = ADP + protein N-phospho-L-histidine.</text>
        <dbReference type="EC" id="2.7.13.3"/>
    </reaction>
</comment>
<comment type="subcellular location">
    <subcellularLocation>
        <location evidence="2">Cell membrane</location>
        <topology evidence="2">Multi-pass membrane protein</topology>
    </subcellularLocation>
</comment>
<dbReference type="CDD" id="cd00082">
    <property type="entry name" value="HisKA"/>
    <property type="match status" value="1"/>
</dbReference>
<keyword evidence="4" id="KW-1003">Cell membrane</keyword>
<dbReference type="Gene3D" id="3.30.565.10">
    <property type="entry name" value="Histidine kinase-like ATPase, C-terminal domain"/>
    <property type="match status" value="1"/>
</dbReference>
<evidence type="ECO:0000256" key="12">
    <source>
        <dbReference type="ARBA" id="ARBA00023012"/>
    </source>
</evidence>
<dbReference type="PANTHER" id="PTHR45528">
    <property type="entry name" value="SENSOR HISTIDINE KINASE CPXA"/>
    <property type="match status" value="1"/>
</dbReference>
<dbReference type="SUPFAM" id="SSF55874">
    <property type="entry name" value="ATPase domain of HSP90 chaperone/DNA topoisomerase II/histidine kinase"/>
    <property type="match status" value="1"/>
</dbReference>